<evidence type="ECO:0000313" key="1">
    <source>
        <dbReference type="EMBL" id="VUZ47222.1"/>
    </source>
</evidence>
<dbReference type="AlphaFoldDB" id="A0A564YIW9"/>
<protein>
    <submittedName>
        <fullName evidence="1">Uncharacterized protein</fullName>
    </submittedName>
</protein>
<accession>A0A564YIW9</accession>
<reference evidence="1 2" key="1">
    <citation type="submission" date="2019-07" db="EMBL/GenBank/DDBJ databases">
        <authorList>
            <person name="Jastrzebski P J."/>
            <person name="Paukszto L."/>
            <person name="Jastrzebski P J."/>
        </authorList>
    </citation>
    <scope>NUCLEOTIDE SEQUENCE [LARGE SCALE GENOMIC DNA]</scope>
    <source>
        <strain evidence="1 2">WMS-il1</strain>
    </source>
</reference>
<name>A0A564YIW9_HYMDI</name>
<dbReference type="Proteomes" id="UP000321570">
    <property type="component" value="Unassembled WGS sequence"/>
</dbReference>
<sequence>MDPKDCLKNVGIFHHNPLIDSDIYKNIMANLPHATRITMLLREFNRSDNYLCSSYFQPMNSGDLTYEEMISKSVSVVGDNSSLFNVTISEDENFHYHVGIVNRLCTSFRFGSLGENQFGSLIFILGLRSPRHAEIRLRLLFLLVRKFEVKKSFRRLESAGGLLTESVQLEMT</sequence>
<organism evidence="1 2">
    <name type="scientific">Hymenolepis diminuta</name>
    <name type="common">Rat tapeworm</name>
    <dbReference type="NCBI Taxonomy" id="6216"/>
    <lineage>
        <taxon>Eukaryota</taxon>
        <taxon>Metazoa</taxon>
        <taxon>Spiralia</taxon>
        <taxon>Lophotrochozoa</taxon>
        <taxon>Platyhelminthes</taxon>
        <taxon>Cestoda</taxon>
        <taxon>Eucestoda</taxon>
        <taxon>Cyclophyllidea</taxon>
        <taxon>Hymenolepididae</taxon>
        <taxon>Hymenolepis</taxon>
    </lineage>
</organism>
<keyword evidence="2" id="KW-1185">Reference proteome</keyword>
<proteinExistence type="predicted"/>
<dbReference type="EMBL" id="CABIJS010000222">
    <property type="protein sequence ID" value="VUZ47222.1"/>
    <property type="molecule type" value="Genomic_DNA"/>
</dbReference>
<evidence type="ECO:0000313" key="2">
    <source>
        <dbReference type="Proteomes" id="UP000321570"/>
    </source>
</evidence>
<gene>
    <name evidence="1" type="ORF">WMSIL1_LOCUS6365</name>
</gene>